<dbReference type="InterPro" id="IPR028939">
    <property type="entry name" value="P5C_Rdtase_cat_N"/>
</dbReference>
<dbReference type="InterPro" id="IPR051267">
    <property type="entry name" value="STEAP_metalloreductase"/>
</dbReference>
<gene>
    <name evidence="3" type="ORF">FHX59_002573</name>
</gene>
<evidence type="ECO:0000256" key="1">
    <source>
        <dbReference type="ARBA" id="ARBA00023002"/>
    </source>
</evidence>
<dbReference type="PANTHER" id="PTHR14239">
    <property type="entry name" value="DUDULIN-RELATED"/>
    <property type="match status" value="1"/>
</dbReference>
<reference evidence="3 4" key="1">
    <citation type="submission" date="2020-08" db="EMBL/GenBank/DDBJ databases">
        <title>Genomic Encyclopedia of Type Strains, Phase IV (KMG-V): Genome sequencing to study the core and pangenomes of soil and plant-associated prokaryotes.</title>
        <authorList>
            <person name="Whitman W."/>
        </authorList>
    </citation>
    <scope>NUCLEOTIDE SEQUENCE [LARGE SCALE GENOMIC DNA]</scope>
    <source>
        <strain evidence="3 4">SRMrh-85</strain>
    </source>
</reference>
<sequence>MGISGKRRRLLSIAASGATLTILSTSPLRVAWGETPSDPRKIGVIGSGHVGGTLGRLWVQAGHEVMFSSRHPDELEGMVQQLGTTAHAGTPRDAATFGDAILLAVPYGALPQLGRDLSSVMAGKVVLDACNPYAWRDGEAAQLAMQQGSGVASAHFFPGTRLVRGFNSIDASIVASEAHRQPPLVAVPLAGDNPGALAVAASLVHDAGFDPVVVGPLRAAREFEPGSSLFEVVLSAAELRQRLGIAPSGQ</sequence>
<dbReference type="Pfam" id="PF03807">
    <property type="entry name" value="F420_oxidored"/>
    <property type="match status" value="1"/>
</dbReference>
<dbReference type="InterPro" id="IPR036291">
    <property type="entry name" value="NAD(P)-bd_dom_sf"/>
</dbReference>
<dbReference type="Proteomes" id="UP000533533">
    <property type="component" value="Unassembled WGS sequence"/>
</dbReference>
<organism evidence="3 4">
    <name type="scientific">Paraburkholderia silvatlantica</name>
    <dbReference type="NCBI Taxonomy" id="321895"/>
    <lineage>
        <taxon>Bacteria</taxon>
        <taxon>Pseudomonadati</taxon>
        <taxon>Pseudomonadota</taxon>
        <taxon>Betaproteobacteria</taxon>
        <taxon>Burkholderiales</taxon>
        <taxon>Burkholderiaceae</taxon>
        <taxon>Paraburkholderia</taxon>
    </lineage>
</organism>
<dbReference type="PANTHER" id="PTHR14239:SF10">
    <property type="entry name" value="REDUCTASE"/>
    <property type="match status" value="1"/>
</dbReference>
<evidence type="ECO:0000313" key="4">
    <source>
        <dbReference type="Proteomes" id="UP000533533"/>
    </source>
</evidence>
<keyword evidence="1" id="KW-0560">Oxidoreductase</keyword>
<name>A0ABR6FL48_9BURK</name>
<accession>A0ABR6FL48</accession>
<dbReference type="EMBL" id="JACHVZ010000006">
    <property type="protein sequence ID" value="MBB2928152.1"/>
    <property type="molecule type" value="Genomic_DNA"/>
</dbReference>
<evidence type="ECO:0000259" key="2">
    <source>
        <dbReference type="Pfam" id="PF03807"/>
    </source>
</evidence>
<proteinExistence type="predicted"/>
<dbReference type="RefSeq" id="WP_110385549.1">
    <property type="nucleotide sequence ID" value="NZ_JACHVZ010000006.1"/>
</dbReference>
<comment type="caution">
    <text evidence="3">The sequence shown here is derived from an EMBL/GenBank/DDBJ whole genome shotgun (WGS) entry which is preliminary data.</text>
</comment>
<keyword evidence="4" id="KW-1185">Reference proteome</keyword>
<feature type="domain" description="Pyrroline-5-carboxylate reductase catalytic N-terminal" evidence="2">
    <location>
        <begin position="41"/>
        <end position="132"/>
    </location>
</feature>
<evidence type="ECO:0000313" key="3">
    <source>
        <dbReference type="EMBL" id="MBB2928152.1"/>
    </source>
</evidence>
<protein>
    <recommendedName>
        <fullName evidence="2">Pyrroline-5-carboxylate reductase catalytic N-terminal domain-containing protein</fullName>
    </recommendedName>
</protein>
<dbReference type="Gene3D" id="3.40.50.720">
    <property type="entry name" value="NAD(P)-binding Rossmann-like Domain"/>
    <property type="match status" value="1"/>
</dbReference>
<dbReference type="SUPFAM" id="SSF51735">
    <property type="entry name" value="NAD(P)-binding Rossmann-fold domains"/>
    <property type="match status" value="1"/>
</dbReference>